<accession>A0A644WEX6</accession>
<proteinExistence type="predicted"/>
<evidence type="ECO:0008006" key="2">
    <source>
        <dbReference type="Google" id="ProtNLM"/>
    </source>
</evidence>
<comment type="caution">
    <text evidence="1">The sequence shown here is derived from an EMBL/GenBank/DDBJ whole genome shotgun (WGS) entry which is preliminary data.</text>
</comment>
<dbReference type="InterPro" id="IPR036412">
    <property type="entry name" value="HAD-like_sf"/>
</dbReference>
<sequence length="267" mass="30288">MEERIKAIVFDLDGTLYQDFSFYKPYIRFMVEGTEKETWEQKLVEYTEEVLCGKRLKMNAFYRCAAIRTDNPEQYFDLAERAILPDVQAEESADSCGTIYLGDAWAVLTFIGYSLGLFGAERCQQTYLRTRRVMEESGLQGSKRLRDAIQKANAFCETILLSNSNVETAQELLKQLGYAGLFAKERFSVEKPRGLIDAVESCLPGMLGHPKALLAVGDHAYNDLDPLSRLGCRTLWVNPYSGIQEPAYDVCVKTTVQLADYLDDLFE</sequence>
<dbReference type="AlphaFoldDB" id="A0A644WEX6"/>
<dbReference type="Pfam" id="PF00702">
    <property type="entry name" value="Hydrolase"/>
    <property type="match status" value="1"/>
</dbReference>
<dbReference type="InterPro" id="IPR023214">
    <property type="entry name" value="HAD_sf"/>
</dbReference>
<organism evidence="1">
    <name type="scientific">bioreactor metagenome</name>
    <dbReference type="NCBI Taxonomy" id="1076179"/>
    <lineage>
        <taxon>unclassified sequences</taxon>
        <taxon>metagenomes</taxon>
        <taxon>ecological metagenomes</taxon>
    </lineage>
</organism>
<dbReference type="EMBL" id="VSSQ01000772">
    <property type="protein sequence ID" value="MPM01073.1"/>
    <property type="molecule type" value="Genomic_DNA"/>
</dbReference>
<gene>
    <name evidence="1" type="ORF">SDC9_47311</name>
</gene>
<protein>
    <recommendedName>
        <fullName evidence="2">Phosphoglycolate phosphatase</fullName>
    </recommendedName>
</protein>
<reference evidence="1" key="1">
    <citation type="submission" date="2019-08" db="EMBL/GenBank/DDBJ databases">
        <authorList>
            <person name="Kucharzyk K."/>
            <person name="Murdoch R.W."/>
            <person name="Higgins S."/>
            <person name="Loffler F."/>
        </authorList>
    </citation>
    <scope>NUCLEOTIDE SEQUENCE</scope>
</reference>
<name>A0A644WEX6_9ZZZZ</name>
<evidence type="ECO:0000313" key="1">
    <source>
        <dbReference type="EMBL" id="MPM01073.1"/>
    </source>
</evidence>
<dbReference type="SUPFAM" id="SSF56784">
    <property type="entry name" value="HAD-like"/>
    <property type="match status" value="1"/>
</dbReference>
<dbReference type="Gene3D" id="3.40.50.1000">
    <property type="entry name" value="HAD superfamily/HAD-like"/>
    <property type="match status" value="1"/>
</dbReference>